<evidence type="ECO:0000313" key="1">
    <source>
        <dbReference type="EMBL" id="CAF3953710.1"/>
    </source>
</evidence>
<dbReference type="AlphaFoldDB" id="A0A8S2MJN4"/>
<dbReference type="InterPro" id="IPR013083">
    <property type="entry name" value="Znf_RING/FYVE/PHD"/>
</dbReference>
<protein>
    <recommendedName>
        <fullName evidence="3">FYVE-type domain-containing protein</fullName>
    </recommendedName>
</protein>
<dbReference type="InterPro" id="IPR011011">
    <property type="entry name" value="Znf_FYVE_PHD"/>
</dbReference>
<organism evidence="1 2">
    <name type="scientific">Rotaria magnacalcarata</name>
    <dbReference type="NCBI Taxonomy" id="392030"/>
    <lineage>
        <taxon>Eukaryota</taxon>
        <taxon>Metazoa</taxon>
        <taxon>Spiralia</taxon>
        <taxon>Gnathifera</taxon>
        <taxon>Rotifera</taxon>
        <taxon>Eurotatoria</taxon>
        <taxon>Bdelloidea</taxon>
        <taxon>Philodinida</taxon>
        <taxon>Philodinidae</taxon>
        <taxon>Rotaria</taxon>
    </lineage>
</organism>
<reference evidence="1" key="1">
    <citation type="submission" date="2021-02" db="EMBL/GenBank/DDBJ databases">
        <authorList>
            <person name="Nowell W R."/>
        </authorList>
    </citation>
    <scope>NUCLEOTIDE SEQUENCE</scope>
</reference>
<comment type="caution">
    <text evidence="1">The sequence shown here is derived from an EMBL/GenBank/DDBJ whole genome shotgun (WGS) entry which is preliminary data.</text>
</comment>
<name>A0A8S2MJN4_9BILA</name>
<proteinExistence type="predicted"/>
<feature type="non-terminal residue" evidence="1">
    <location>
        <position position="1"/>
    </location>
</feature>
<evidence type="ECO:0000313" key="2">
    <source>
        <dbReference type="Proteomes" id="UP000676336"/>
    </source>
</evidence>
<dbReference type="SUPFAM" id="SSF57903">
    <property type="entry name" value="FYVE/PHD zinc finger"/>
    <property type="match status" value="1"/>
</dbReference>
<dbReference type="Proteomes" id="UP000676336">
    <property type="component" value="Unassembled WGS sequence"/>
</dbReference>
<sequence length="82" mass="9259">YNCWRCGENFCARCIERGIYLPGLYSNSLAPVCKTCACSIKSSPSFADFSALVKSKSTEFIRNQTAMKLSRSMIIDQFNNDR</sequence>
<gene>
    <name evidence="1" type="ORF">SMN809_LOCUS9397</name>
</gene>
<accession>A0A8S2MJN4</accession>
<dbReference type="Gene3D" id="3.30.40.10">
    <property type="entry name" value="Zinc/RING finger domain, C3HC4 (zinc finger)"/>
    <property type="match status" value="1"/>
</dbReference>
<evidence type="ECO:0008006" key="3">
    <source>
        <dbReference type="Google" id="ProtNLM"/>
    </source>
</evidence>
<dbReference type="EMBL" id="CAJOBI010003028">
    <property type="protein sequence ID" value="CAF3953710.1"/>
    <property type="molecule type" value="Genomic_DNA"/>
</dbReference>